<evidence type="ECO:0000256" key="1">
    <source>
        <dbReference type="SAM" id="Phobius"/>
    </source>
</evidence>
<name>A0A653AIF3_UNCDX</name>
<sequence>MIRACRSGPRRRSLSWWRLILRFHAIRLLPLLVLAVALLQRPWPCKASAPEHAAASPPERALEASLDRSPAAFGTRITLTLHTRLPAGASVPTPPRISGLEGLTECSRRIEADRITLTFLVDQLDTWRTGPLRLDYEDADGTLRTLSAPPASVEVLSVLGGKPEEAQPRPIADIIPGRAAWMRTLPWAAAALAVAALGAGLVWWLRKRRCSDIAAEALPPPHVRALTDLQALTASGLYESGAVKAFYFRFSEVLRRYVEDIRSFPAAEMTTEEIARQPLSTLDRDLLPLLRQADLAKFAGHRPTPAAKEAALEAVRGYIHQTSPAPEAAP</sequence>
<keyword evidence="1" id="KW-1133">Transmembrane helix</keyword>
<feature type="transmembrane region" description="Helical" evidence="1">
    <location>
        <begin position="185"/>
        <end position="205"/>
    </location>
</feature>
<evidence type="ECO:0000313" key="2">
    <source>
        <dbReference type="EMBL" id="VBB47828.1"/>
    </source>
</evidence>
<gene>
    <name evidence="2" type="ORF">TRIP_B50623</name>
</gene>
<evidence type="ECO:0008006" key="3">
    <source>
        <dbReference type="Google" id="ProtNLM"/>
    </source>
</evidence>
<accession>A0A653AIF3</accession>
<proteinExistence type="predicted"/>
<keyword evidence="1" id="KW-0812">Transmembrane</keyword>
<keyword evidence="1" id="KW-0472">Membrane</keyword>
<reference evidence="2" key="1">
    <citation type="submission" date="2018-07" db="EMBL/GenBank/DDBJ databases">
        <authorList>
            <consortium name="Genoscope - CEA"/>
            <person name="William W."/>
        </authorList>
    </citation>
    <scope>NUCLEOTIDE SEQUENCE</scope>
    <source>
        <strain evidence="2">IK1</strain>
    </source>
</reference>
<dbReference type="AlphaFoldDB" id="A0A653AIF3"/>
<dbReference type="EMBL" id="UPXX01000032">
    <property type="protein sequence ID" value="VBB47828.1"/>
    <property type="molecule type" value="Genomic_DNA"/>
</dbReference>
<protein>
    <recommendedName>
        <fullName evidence="3">DUF4381 domain-containing protein</fullName>
    </recommendedName>
</protein>
<organism evidence="2">
    <name type="scientific">Uncultured Desulfatiglans sp</name>
    <dbReference type="NCBI Taxonomy" id="1748965"/>
    <lineage>
        <taxon>Bacteria</taxon>
        <taxon>Pseudomonadati</taxon>
        <taxon>Thermodesulfobacteriota</taxon>
        <taxon>Desulfobacteria</taxon>
        <taxon>Desulfatiglandales</taxon>
        <taxon>Desulfatiglandaceae</taxon>
        <taxon>Desulfatiglans</taxon>
        <taxon>environmental samples</taxon>
    </lineage>
</organism>